<evidence type="ECO:0000256" key="1">
    <source>
        <dbReference type="SAM" id="Phobius"/>
    </source>
</evidence>
<evidence type="ECO:0000313" key="2">
    <source>
        <dbReference type="EMBL" id="VYT05226.1"/>
    </source>
</evidence>
<feature type="transmembrane region" description="Helical" evidence="1">
    <location>
        <begin position="48"/>
        <end position="65"/>
    </location>
</feature>
<reference evidence="2" key="1">
    <citation type="submission" date="2019-11" db="EMBL/GenBank/DDBJ databases">
        <authorList>
            <person name="Feng L."/>
        </authorList>
    </citation>
    <scope>NUCLEOTIDE SEQUENCE</scope>
    <source>
        <strain evidence="2">AvaginalisLFYP127</strain>
    </source>
</reference>
<keyword evidence="1" id="KW-0812">Transmembrane</keyword>
<accession>A0A6N2TP25</accession>
<dbReference type="AlphaFoldDB" id="A0A6N2TP25"/>
<gene>
    <name evidence="2" type="ORF">AVLFYP127_00655</name>
</gene>
<feature type="transmembrane region" description="Helical" evidence="1">
    <location>
        <begin position="24"/>
        <end position="42"/>
    </location>
</feature>
<feature type="transmembrane region" description="Helical" evidence="1">
    <location>
        <begin position="77"/>
        <end position="96"/>
    </location>
</feature>
<name>A0A6N2TP25_9FIRM</name>
<protein>
    <submittedName>
        <fullName evidence="2">Uncharacterized protein</fullName>
    </submittedName>
</protein>
<organism evidence="2">
    <name type="scientific">Anaerococcus vaginalis</name>
    <dbReference type="NCBI Taxonomy" id="33037"/>
    <lineage>
        <taxon>Bacteria</taxon>
        <taxon>Bacillati</taxon>
        <taxon>Bacillota</taxon>
        <taxon>Tissierellia</taxon>
        <taxon>Tissierellales</taxon>
        <taxon>Peptoniphilaceae</taxon>
        <taxon>Anaerococcus</taxon>
    </lineage>
</organism>
<keyword evidence="1" id="KW-0472">Membrane</keyword>
<proteinExistence type="predicted"/>
<keyword evidence="1" id="KW-1133">Transmembrane helix</keyword>
<dbReference type="EMBL" id="CACRSW010000026">
    <property type="protein sequence ID" value="VYT05226.1"/>
    <property type="molecule type" value="Genomic_DNA"/>
</dbReference>
<sequence>MKSFNKSKIFNKKIFNIIKNNRKALYFSLFVFTYFSMAFNYLIIKDFVLSKILCIFLGIMSLFFLNKTYIIPKKSQFILKSILIIFISLSFLSLFLV</sequence>